<dbReference type="Pfam" id="PF00320">
    <property type="entry name" value="GATA"/>
    <property type="match status" value="1"/>
</dbReference>
<evidence type="ECO:0000313" key="6">
    <source>
        <dbReference type="Proteomes" id="UP000516437"/>
    </source>
</evidence>
<feature type="domain" description="GATA-type" evidence="4">
    <location>
        <begin position="1"/>
        <end position="50"/>
    </location>
</feature>
<keyword evidence="3" id="KW-0804">Transcription</keyword>
<evidence type="ECO:0000313" key="5">
    <source>
        <dbReference type="EMBL" id="KAB1206997.1"/>
    </source>
</evidence>
<dbReference type="PANTHER" id="PTHR46855:SF21">
    <property type="entry name" value="GATA ZINC FINGER PROTEIN"/>
    <property type="match status" value="1"/>
</dbReference>
<dbReference type="GO" id="GO:0006355">
    <property type="term" value="P:regulation of DNA-templated transcription"/>
    <property type="evidence" value="ECO:0007669"/>
    <property type="project" value="InterPro"/>
</dbReference>
<dbReference type="CDD" id="cd00202">
    <property type="entry name" value="ZnF_GATA"/>
    <property type="match status" value="1"/>
</dbReference>
<dbReference type="OrthoDB" id="515401at2759"/>
<organism evidence="5 6">
    <name type="scientific">Morella rubra</name>
    <name type="common">Chinese bayberry</name>
    <dbReference type="NCBI Taxonomy" id="262757"/>
    <lineage>
        <taxon>Eukaryota</taxon>
        <taxon>Viridiplantae</taxon>
        <taxon>Streptophyta</taxon>
        <taxon>Embryophyta</taxon>
        <taxon>Tracheophyta</taxon>
        <taxon>Spermatophyta</taxon>
        <taxon>Magnoliopsida</taxon>
        <taxon>eudicotyledons</taxon>
        <taxon>Gunneridae</taxon>
        <taxon>Pentapetalae</taxon>
        <taxon>rosids</taxon>
        <taxon>fabids</taxon>
        <taxon>Fagales</taxon>
        <taxon>Myricaceae</taxon>
        <taxon>Morella</taxon>
    </lineage>
</organism>
<evidence type="ECO:0000256" key="3">
    <source>
        <dbReference type="ARBA" id="ARBA00023163"/>
    </source>
</evidence>
<dbReference type="PANTHER" id="PTHR46855">
    <property type="entry name" value="OSJNBB0038F03.10 PROTEIN"/>
    <property type="match status" value="1"/>
</dbReference>
<dbReference type="SUPFAM" id="SSF57716">
    <property type="entry name" value="Glucocorticoid receptor-like (DNA-binding domain)"/>
    <property type="match status" value="1"/>
</dbReference>
<dbReference type="EMBL" id="RXIC02000025">
    <property type="protein sequence ID" value="KAB1206997.1"/>
    <property type="molecule type" value="Genomic_DNA"/>
</dbReference>
<dbReference type="SMART" id="SM00401">
    <property type="entry name" value="ZnF_GATA"/>
    <property type="match status" value="1"/>
</dbReference>
<dbReference type="InterPro" id="IPR000679">
    <property type="entry name" value="Znf_GATA"/>
</dbReference>
<accession>A0A6A1V573</accession>
<evidence type="ECO:0000256" key="1">
    <source>
        <dbReference type="ARBA" id="ARBA00023015"/>
    </source>
</evidence>
<dbReference type="GO" id="GO:0043565">
    <property type="term" value="F:sequence-specific DNA binding"/>
    <property type="evidence" value="ECO:0007669"/>
    <property type="project" value="InterPro"/>
</dbReference>
<evidence type="ECO:0000259" key="4">
    <source>
        <dbReference type="SMART" id="SM00401"/>
    </source>
</evidence>
<dbReference type="AlphaFoldDB" id="A0A6A1V573"/>
<keyword evidence="2" id="KW-0238">DNA-binding</keyword>
<dbReference type="InterPro" id="IPR044589">
    <property type="entry name" value="GATA26/27"/>
</dbReference>
<keyword evidence="1" id="KW-0805">Transcription regulation</keyword>
<sequence>MLTVRLITASPQWRNGPPEKPVLCNACGLWYSKRGTLENYAPTERLRGPKRRIKKSGAIVHNRGNLSADDDVPSCAADPTVCTPSSVISSRHNSTILKEADEDQIPGNSEPHLWDFSNIPRKKRSRLTAISKFSHITSLHRNFLRMLENDRKGI</sequence>
<name>A0A6A1V573_9ROSI</name>
<protein>
    <submittedName>
        <fullName evidence="5">GATA transcription factor 26</fullName>
    </submittedName>
</protein>
<dbReference type="Proteomes" id="UP000516437">
    <property type="component" value="Chromosome 7"/>
</dbReference>
<reference evidence="5 6" key="1">
    <citation type="journal article" date="2019" name="Plant Biotechnol. J.">
        <title>The red bayberry genome and genetic basis of sex determination.</title>
        <authorList>
            <person name="Jia H.M."/>
            <person name="Jia H.J."/>
            <person name="Cai Q.L."/>
            <person name="Wang Y."/>
            <person name="Zhao H.B."/>
            <person name="Yang W.F."/>
            <person name="Wang G.Y."/>
            <person name="Li Y.H."/>
            <person name="Zhan D.L."/>
            <person name="Shen Y.T."/>
            <person name="Niu Q.F."/>
            <person name="Chang L."/>
            <person name="Qiu J."/>
            <person name="Zhao L."/>
            <person name="Xie H.B."/>
            <person name="Fu W.Y."/>
            <person name="Jin J."/>
            <person name="Li X.W."/>
            <person name="Jiao Y."/>
            <person name="Zhou C.C."/>
            <person name="Tu T."/>
            <person name="Chai C.Y."/>
            <person name="Gao J.L."/>
            <person name="Fan L.J."/>
            <person name="van de Weg E."/>
            <person name="Wang J.Y."/>
            <person name="Gao Z.S."/>
        </authorList>
    </citation>
    <scope>NUCLEOTIDE SEQUENCE [LARGE SCALE GENOMIC DNA]</scope>
    <source>
        <tissue evidence="5">Leaves</tissue>
    </source>
</reference>
<evidence type="ECO:0000256" key="2">
    <source>
        <dbReference type="ARBA" id="ARBA00023125"/>
    </source>
</evidence>
<dbReference type="InterPro" id="IPR013088">
    <property type="entry name" value="Znf_NHR/GATA"/>
</dbReference>
<keyword evidence="6" id="KW-1185">Reference proteome</keyword>
<proteinExistence type="predicted"/>
<comment type="caution">
    <text evidence="5">The sequence shown here is derived from an EMBL/GenBank/DDBJ whole genome shotgun (WGS) entry which is preliminary data.</text>
</comment>
<dbReference type="GO" id="GO:0008270">
    <property type="term" value="F:zinc ion binding"/>
    <property type="evidence" value="ECO:0007669"/>
    <property type="project" value="InterPro"/>
</dbReference>
<gene>
    <name evidence="5" type="ORF">CJ030_MR7G008087</name>
</gene>
<dbReference type="Gene3D" id="3.30.50.10">
    <property type="entry name" value="Erythroid Transcription Factor GATA-1, subunit A"/>
    <property type="match status" value="1"/>
</dbReference>